<dbReference type="RefSeq" id="XP_033684217.1">
    <property type="nucleotide sequence ID" value="XM_033833320.1"/>
</dbReference>
<dbReference type="AlphaFoldDB" id="A0A6A6II33"/>
<proteinExistence type="predicted"/>
<dbReference type="Proteomes" id="UP000800094">
    <property type="component" value="Unassembled WGS sequence"/>
</dbReference>
<evidence type="ECO:0000313" key="2">
    <source>
        <dbReference type="Proteomes" id="UP000800094"/>
    </source>
</evidence>
<gene>
    <name evidence="1" type="ORF">BU26DRAFT_564873</name>
</gene>
<sequence length="80" mass="8505">MPSSMPLYLAACCAGSAPKGHFTYIPNAGAFMGSFKLASERVEARFSEKLDYADAKLKGLIKSQPANPDSTVSVTVYVTV</sequence>
<reference evidence="1" key="1">
    <citation type="journal article" date="2020" name="Stud. Mycol.">
        <title>101 Dothideomycetes genomes: a test case for predicting lifestyles and emergence of pathogens.</title>
        <authorList>
            <person name="Haridas S."/>
            <person name="Albert R."/>
            <person name="Binder M."/>
            <person name="Bloem J."/>
            <person name="Labutti K."/>
            <person name="Salamov A."/>
            <person name="Andreopoulos B."/>
            <person name="Baker S."/>
            <person name="Barry K."/>
            <person name="Bills G."/>
            <person name="Bluhm B."/>
            <person name="Cannon C."/>
            <person name="Castanera R."/>
            <person name="Culley D."/>
            <person name="Daum C."/>
            <person name="Ezra D."/>
            <person name="Gonzalez J."/>
            <person name="Henrissat B."/>
            <person name="Kuo A."/>
            <person name="Liang C."/>
            <person name="Lipzen A."/>
            <person name="Lutzoni F."/>
            <person name="Magnuson J."/>
            <person name="Mondo S."/>
            <person name="Nolan M."/>
            <person name="Ohm R."/>
            <person name="Pangilinan J."/>
            <person name="Park H.-J."/>
            <person name="Ramirez L."/>
            <person name="Alfaro M."/>
            <person name="Sun H."/>
            <person name="Tritt A."/>
            <person name="Yoshinaga Y."/>
            <person name="Zwiers L.-H."/>
            <person name="Turgeon B."/>
            <person name="Goodwin S."/>
            <person name="Spatafora J."/>
            <person name="Crous P."/>
            <person name="Grigoriev I."/>
        </authorList>
    </citation>
    <scope>NUCLEOTIDE SEQUENCE</scope>
    <source>
        <strain evidence="1">CBS 122368</strain>
    </source>
</reference>
<name>A0A6A6II33_9PLEO</name>
<evidence type="ECO:0000313" key="1">
    <source>
        <dbReference type="EMBL" id="KAF2249213.1"/>
    </source>
</evidence>
<accession>A0A6A6II33</accession>
<keyword evidence="2" id="KW-1185">Reference proteome</keyword>
<organism evidence="1 2">
    <name type="scientific">Trematosphaeria pertusa</name>
    <dbReference type="NCBI Taxonomy" id="390896"/>
    <lineage>
        <taxon>Eukaryota</taxon>
        <taxon>Fungi</taxon>
        <taxon>Dikarya</taxon>
        <taxon>Ascomycota</taxon>
        <taxon>Pezizomycotina</taxon>
        <taxon>Dothideomycetes</taxon>
        <taxon>Pleosporomycetidae</taxon>
        <taxon>Pleosporales</taxon>
        <taxon>Massarineae</taxon>
        <taxon>Trematosphaeriaceae</taxon>
        <taxon>Trematosphaeria</taxon>
    </lineage>
</organism>
<dbReference type="GeneID" id="54586650"/>
<protein>
    <submittedName>
        <fullName evidence="1">Uncharacterized protein</fullName>
    </submittedName>
</protein>
<dbReference type="EMBL" id="ML987195">
    <property type="protein sequence ID" value="KAF2249213.1"/>
    <property type="molecule type" value="Genomic_DNA"/>
</dbReference>